<evidence type="ECO:0000313" key="1">
    <source>
        <dbReference type="EMBL" id="KNE90696.1"/>
    </source>
</evidence>
<reference evidence="2" key="1">
    <citation type="submission" date="2014-03" db="EMBL/GenBank/DDBJ databases">
        <title>The Genome Sequence of Puccinia striiformis f. sp. tritici PST-78.</title>
        <authorList>
            <consortium name="The Broad Institute Genome Sequencing Platform"/>
            <person name="Cuomo C."/>
            <person name="Hulbert S."/>
            <person name="Chen X."/>
            <person name="Walker B."/>
            <person name="Young S.K."/>
            <person name="Zeng Q."/>
            <person name="Gargeya S."/>
            <person name="Fitzgerald M."/>
            <person name="Haas B."/>
            <person name="Abouelleil A."/>
            <person name="Alvarado L."/>
            <person name="Arachchi H.M."/>
            <person name="Berlin A.M."/>
            <person name="Chapman S.B."/>
            <person name="Goldberg J."/>
            <person name="Griggs A."/>
            <person name="Gujja S."/>
            <person name="Hansen M."/>
            <person name="Howarth C."/>
            <person name="Imamovic A."/>
            <person name="Larimer J."/>
            <person name="McCowan C."/>
            <person name="Montmayeur A."/>
            <person name="Murphy C."/>
            <person name="Neiman D."/>
            <person name="Pearson M."/>
            <person name="Priest M."/>
            <person name="Roberts A."/>
            <person name="Saif S."/>
            <person name="Shea T."/>
            <person name="Sisk P."/>
            <person name="Sykes S."/>
            <person name="Wortman J."/>
            <person name="Nusbaum C."/>
            <person name="Birren B."/>
        </authorList>
    </citation>
    <scope>NUCLEOTIDE SEQUENCE [LARGE SCALE GENOMIC DNA]</scope>
    <source>
        <strain evidence="2">race PST-78</strain>
    </source>
</reference>
<keyword evidence="2" id="KW-1185">Reference proteome</keyword>
<name>A0A0L0UUT0_9BASI</name>
<accession>A0A0L0UUT0</accession>
<organism evidence="1 2">
    <name type="scientific">Puccinia striiformis f. sp. tritici PST-78</name>
    <dbReference type="NCBI Taxonomy" id="1165861"/>
    <lineage>
        <taxon>Eukaryota</taxon>
        <taxon>Fungi</taxon>
        <taxon>Dikarya</taxon>
        <taxon>Basidiomycota</taxon>
        <taxon>Pucciniomycotina</taxon>
        <taxon>Pucciniomycetes</taxon>
        <taxon>Pucciniales</taxon>
        <taxon>Pucciniaceae</taxon>
        <taxon>Puccinia</taxon>
    </lineage>
</organism>
<sequence>MPDCVPVDTVYTIHYWIPTGVAMKRRSIEVKSPTDWKGSGLCKPTKLTADQSARVSPFGIRAVHIRKFSANLWPEYSAGLFDHQVGLCLANIPPVLEAFLWKLGLPLGEMLSIDDTTTSSDRLAFASSSSSPLVSGPLIKRGSDIQKFFLNTSVLGDLLLP</sequence>
<dbReference type="EMBL" id="AJIL01000242">
    <property type="protein sequence ID" value="KNE90696.1"/>
    <property type="molecule type" value="Genomic_DNA"/>
</dbReference>
<comment type="caution">
    <text evidence="1">The sequence shown here is derived from an EMBL/GenBank/DDBJ whole genome shotgun (WGS) entry which is preliminary data.</text>
</comment>
<dbReference type="AlphaFoldDB" id="A0A0L0UUT0"/>
<dbReference type="Proteomes" id="UP000054564">
    <property type="component" value="Unassembled WGS sequence"/>
</dbReference>
<evidence type="ECO:0000313" key="2">
    <source>
        <dbReference type="Proteomes" id="UP000054564"/>
    </source>
</evidence>
<proteinExistence type="predicted"/>
<gene>
    <name evidence="1" type="ORF">PSTG_15876</name>
</gene>
<protein>
    <submittedName>
        <fullName evidence="1">Uncharacterized protein</fullName>
    </submittedName>
</protein>